<comment type="caution">
    <text evidence="1">The sequence shown here is derived from an EMBL/GenBank/DDBJ whole genome shotgun (WGS) entry which is preliminary data.</text>
</comment>
<dbReference type="EMBL" id="JACBYQ010000002">
    <property type="protein sequence ID" value="NYE95787.1"/>
    <property type="molecule type" value="Genomic_DNA"/>
</dbReference>
<reference evidence="1 2" key="1">
    <citation type="submission" date="2020-07" db="EMBL/GenBank/DDBJ databases">
        <title>Sequencing the genomes of 1000 actinobacteria strains.</title>
        <authorList>
            <person name="Klenk H.-P."/>
        </authorList>
    </citation>
    <scope>NUCLEOTIDE SEQUENCE [LARGE SCALE GENOMIC DNA]</scope>
    <source>
        <strain evidence="1 2">DSM 102047</strain>
    </source>
</reference>
<gene>
    <name evidence="1" type="ORF">FHU41_002037</name>
</gene>
<dbReference type="SUPFAM" id="SSF54909">
    <property type="entry name" value="Dimeric alpha+beta barrel"/>
    <property type="match status" value="1"/>
</dbReference>
<accession>A0A7Y9LUE5</accession>
<organism evidence="1 2">
    <name type="scientific">Psychromicrobium silvestre</name>
    <dbReference type="NCBI Taxonomy" id="1645614"/>
    <lineage>
        <taxon>Bacteria</taxon>
        <taxon>Bacillati</taxon>
        <taxon>Actinomycetota</taxon>
        <taxon>Actinomycetes</taxon>
        <taxon>Micrococcales</taxon>
        <taxon>Micrococcaceae</taxon>
        <taxon>Psychromicrobium</taxon>
    </lineage>
</organism>
<dbReference type="Proteomes" id="UP000521748">
    <property type="component" value="Unassembled WGS sequence"/>
</dbReference>
<dbReference type="AlphaFoldDB" id="A0A7Y9LUE5"/>
<evidence type="ECO:0000313" key="1">
    <source>
        <dbReference type="EMBL" id="NYE95787.1"/>
    </source>
</evidence>
<keyword evidence="2" id="KW-1185">Reference proteome</keyword>
<evidence type="ECO:0000313" key="2">
    <source>
        <dbReference type="Proteomes" id="UP000521748"/>
    </source>
</evidence>
<sequence>MAKFLVLYKADQSAAEQMAQASPEEQEAGMQVWMDWAGKAGDAIVDLGSPLAPASAGAESGVGGFSILQADSAEALQGVLEGHPHTAQGGTIEVHEFLQMPGM</sequence>
<proteinExistence type="predicted"/>
<name>A0A7Y9LUE5_9MICC</name>
<evidence type="ECO:0008006" key="3">
    <source>
        <dbReference type="Google" id="ProtNLM"/>
    </source>
</evidence>
<dbReference type="RefSeq" id="WP_179389525.1">
    <property type="nucleotide sequence ID" value="NZ_JACBYQ010000002.1"/>
</dbReference>
<dbReference type="InterPro" id="IPR011008">
    <property type="entry name" value="Dimeric_a/b-barrel"/>
</dbReference>
<protein>
    <recommendedName>
        <fullName evidence="3">YCII-related domain-containing protein</fullName>
    </recommendedName>
</protein>